<gene>
    <name evidence="2" type="ORF">AKJ09_11026</name>
</gene>
<feature type="region of interest" description="Disordered" evidence="1">
    <location>
        <begin position="1"/>
        <end position="48"/>
    </location>
</feature>
<organism evidence="2 3">
    <name type="scientific">Labilithrix luteola</name>
    <dbReference type="NCBI Taxonomy" id="1391654"/>
    <lineage>
        <taxon>Bacteria</taxon>
        <taxon>Pseudomonadati</taxon>
        <taxon>Myxococcota</taxon>
        <taxon>Polyangia</taxon>
        <taxon>Polyangiales</taxon>
        <taxon>Labilitrichaceae</taxon>
        <taxon>Labilithrix</taxon>
    </lineage>
</organism>
<dbReference type="Proteomes" id="UP000064967">
    <property type="component" value="Chromosome"/>
</dbReference>
<feature type="compositionally biased region" description="Polar residues" evidence="1">
    <location>
        <begin position="32"/>
        <end position="48"/>
    </location>
</feature>
<accession>A0A0K1QF63</accession>
<name>A0A0K1QF63_9BACT</name>
<dbReference type="KEGG" id="llu:AKJ09_11026"/>
<protein>
    <submittedName>
        <fullName evidence="2">Uncharacterized protein</fullName>
    </submittedName>
</protein>
<dbReference type="AlphaFoldDB" id="A0A0K1QF63"/>
<sequence>MNNHMQADKSFTSRPNYDAGLKKPGGDIQLGNGESYSFPSVQQLEEGK</sequence>
<dbReference type="EMBL" id="CP012333">
    <property type="protein sequence ID" value="AKV04363.1"/>
    <property type="molecule type" value="Genomic_DNA"/>
</dbReference>
<evidence type="ECO:0000313" key="3">
    <source>
        <dbReference type="Proteomes" id="UP000064967"/>
    </source>
</evidence>
<feature type="compositionally biased region" description="Polar residues" evidence="1">
    <location>
        <begin position="1"/>
        <end position="15"/>
    </location>
</feature>
<evidence type="ECO:0000313" key="2">
    <source>
        <dbReference type="EMBL" id="AKV04363.1"/>
    </source>
</evidence>
<proteinExistence type="predicted"/>
<reference evidence="2 3" key="1">
    <citation type="submission" date="2015-08" db="EMBL/GenBank/DDBJ databases">
        <authorList>
            <person name="Babu N.S."/>
            <person name="Beckwith C.J."/>
            <person name="Beseler K.G."/>
            <person name="Brison A."/>
            <person name="Carone J.V."/>
            <person name="Caskin T.P."/>
            <person name="Diamond M."/>
            <person name="Durham M.E."/>
            <person name="Foxe J.M."/>
            <person name="Go M."/>
            <person name="Henderson B.A."/>
            <person name="Jones I.B."/>
            <person name="McGettigan J.A."/>
            <person name="Micheletti S.J."/>
            <person name="Nasrallah M.E."/>
            <person name="Ortiz D."/>
            <person name="Piller C.R."/>
            <person name="Privatt S.R."/>
            <person name="Schneider S.L."/>
            <person name="Sharp S."/>
            <person name="Smith T.C."/>
            <person name="Stanton J.D."/>
            <person name="Ullery H.E."/>
            <person name="Wilson R.J."/>
            <person name="Serrano M.G."/>
            <person name="Buck G."/>
            <person name="Lee V."/>
            <person name="Wang Y."/>
            <person name="Carvalho R."/>
            <person name="Voegtly L."/>
            <person name="Shi R."/>
            <person name="Duckworth R."/>
            <person name="Johnson A."/>
            <person name="Loviza R."/>
            <person name="Walstead R."/>
            <person name="Shah Z."/>
            <person name="Kiflezghi M."/>
            <person name="Wade K."/>
            <person name="Ball S.L."/>
            <person name="Bradley K.W."/>
            <person name="Asai D.J."/>
            <person name="Bowman C.A."/>
            <person name="Russell D.A."/>
            <person name="Pope W.H."/>
            <person name="Jacobs-Sera D."/>
            <person name="Hendrix R.W."/>
            <person name="Hatfull G.F."/>
        </authorList>
    </citation>
    <scope>NUCLEOTIDE SEQUENCE [LARGE SCALE GENOMIC DNA]</scope>
    <source>
        <strain evidence="2 3">DSM 27648</strain>
    </source>
</reference>
<keyword evidence="3" id="KW-1185">Reference proteome</keyword>
<evidence type="ECO:0000256" key="1">
    <source>
        <dbReference type="SAM" id="MobiDB-lite"/>
    </source>
</evidence>